<sequence>MARSQTVYLERNKSITLSLALLLSAGVMEASALAQEAPGSPAPPAEVIPPPAVSDECKSALDSFRDTESDFESATDESQVHSNFKAARRAASDVFKNCNPALFPAPPDKDDDNANPLSKNYKNAKDILGDDARMHAKLLRLHTDSICAANSLIIKEPEEAKLKEQLNQAQTSEVSLKKEIRTIASLERWPISEDREAKLLIACEEDKHGNEEWCGELERVVNTGQQCAAWARTTAKKRIATNHSICKFDDVGRVNLVCISVGIIPASVSYVYYAAMPKGYSGQYSRQLASIGLPTASFRINPHPWFAIDIGGQLPAVLSFTADSNKTTSCTSDRNTFTDKLPCETRAELRPLVGIYTGVTFGVDRIGFLTLSPLSAGLARVGKQEKYTFYMGSFAGVLQLSNTF</sequence>
<gene>
    <name evidence="2" type="ORF">SOCE26_013470</name>
</gene>
<evidence type="ECO:0000313" key="2">
    <source>
        <dbReference type="EMBL" id="AUX39952.1"/>
    </source>
</evidence>
<dbReference type="AlphaFoldDB" id="A0A2L0EKZ6"/>
<proteinExistence type="predicted"/>
<protein>
    <recommendedName>
        <fullName evidence="4">Secreted protein</fullName>
    </recommendedName>
</protein>
<feature type="chain" id="PRO_5014927675" description="Secreted protein" evidence="1">
    <location>
        <begin position="35"/>
        <end position="404"/>
    </location>
</feature>
<evidence type="ECO:0000313" key="3">
    <source>
        <dbReference type="Proteomes" id="UP000238348"/>
    </source>
</evidence>
<evidence type="ECO:0000256" key="1">
    <source>
        <dbReference type="SAM" id="SignalP"/>
    </source>
</evidence>
<feature type="signal peptide" evidence="1">
    <location>
        <begin position="1"/>
        <end position="34"/>
    </location>
</feature>
<organism evidence="2 3">
    <name type="scientific">Sorangium cellulosum</name>
    <name type="common">Polyangium cellulosum</name>
    <dbReference type="NCBI Taxonomy" id="56"/>
    <lineage>
        <taxon>Bacteria</taxon>
        <taxon>Pseudomonadati</taxon>
        <taxon>Myxococcota</taxon>
        <taxon>Polyangia</taxon>
        <taxon>Polyangiales</taxon>
        <taxon>Polyangiaceae</taxon>
        <taxon>Sorangium</taxon>
    </lineage>
</organism>
<keyword evidence="1" id="KW-0732">Signal</keyword>
<evidence type="ECO:0008006" key="4">
    <source>
        <dbReference type="Google" id="ProtNLM"/>
    </source>
</evidence>
<dbReference type="RefSeq" id="WP_159396717.1">
    <property type="nucleotide sequence ID" value="NZ_CP012673.1"/>
</dbReference>
<name>A0A2L0EKZ6_SORCE</name>
<reference evidence="2 3" key="1">
    <citation type="submission" date="2015-09" db="EMBL/GenBank/DDBJ databases">
        <title>Sorangium comparison.</title>
        <authorList>
            <person name="Zaburannyi N."/>
            <person name="Bunk B."/>
            <person name="Overmann J."/>
            <person name="Mueller R."/>
        </authorList>
    </citation>
    <scope>NUCLEOTIDE SEQUENCE [LARGE SCALE GENOMIC DNA]</scope>
    <source>
        <strain evidence="2 3">So ce26</strain>
    </source>
</reference>
<dbReference type="EMBL" id="CP012673">
    <property type="protein sequence ID" value="AUX39952.1"/>
    <property type="molecule type" value="Genomic_DNA"/>
</dbReference>
<accession>A0A2L0EKZ6</accession>
<dbReference type="Proteomes" id="UP000238348">
    <property type="component" value="Chromosome"/>
</dbReference>